<dbReference type="AlphaFoldDB" id="A0A7R9GAH2"/>
<reference evidence="1" key="1">
    <citation type="submission" date="2020-11" db="EMBL/GenBank/DDBJ databases">
        <authorList>
            <person name="Tran Van P."/>
        </authorList>
    </citation>
    <scope>NUCLEOTIDE SEQUENCE</scope>
</reference>
<dbReference type="Proteomes" id="UP000678499">
    <property type="component" value="Unassembled WGS sequence"/>
</dbReference>
<sequence length="182" mass="18939">MAVPLLKTELDDSTWSTLSPLPSSVLGSPSKLLADHFTNRVTGKTCVTSSSSLCSSSSTVTSSSSASSSLATSTLTIGKVKEEPMDADDFLAAATATVTPTRFKITNAGGLTSSRVISAACITGGPRVCRLSAANVDDGEESERRLVPIVVHKEKDYGISRVGARPSGFHLLSFDACLPNED</sequence>
<evidence type="ECO:0000313" key="2">
    <source>
        <dbReference type="Proteomes" id="UP000678499"/>
    </source>
</evidence>
<accession>A0A7R9GAH2</accession>
<organism evidence="1">
    <name type="scientific">Notodromas monacha</name>
    <dbReference type="NCBI Taxonomy" id="399045"/>
    <lineage>
        <taxon>Eukaryota</taxon>
        <taxon>Metazoa</taxon>
        <taxon>Ecdysozoa</taxon>
        <taxon>Arthropoda</taxon>
        <taxon>Crustacea</taxon>
        <taxon>Oligostraca</taxon>
        <taxon>Ostracoda</taxon>
        <taxon>Podocopa</taxon>
        <taxon>Podocopida</taxon>
        <taxon>Cypridocopina</taxon>
        <taxon>Cypridoidea</taxon>
        <taxon>Cyprididae</taxon>
        <taxon>Notodromas</taxon>
    </lineage>
</organism>
<evidence type="ECO:0000313" key="1">
    <source>
        <dbReference type="EMBL" id="CAD7273550.1"/>
    </source>
</evidence>
<gene>
    <name evidence="1" type="ORF">NMOB1V02_LOCUS1431</name>
</gene>
<dbReference type="EMBL" id="OA882180">
    <property type="protein sequence ID" value="CAD7273550.1"/>
    <property type="molecule type" value="Genomic_DNA"/>
</dbReference>
<proteinExistence type="predicted"/>
<keyword evidence="2" id="KW-1185">Reference proteome</keyword>
<name>A0A7R9GAH2_9CRUS</name>
<protein>
    <submittedName>
        <fullName evidence="1">Uncharacterized protein</fullName>
    </submittedName>
</protein>
<dbReference type="EMBL" id="CAJPEX010000143">
    <property type="protein sequence ID" value="CAG0913702.1"/>
    <property type="molecule type" value="Genomic_DNA"/>
</dbReference>